<dbReference type="AlphaFoldDB" id="A0A4U3KYF2"/>
<dbReference type="Gene3D" id="1.20.120.520">
    <property type="entry name" value="nmb1532 protein domain like"/>
    <property type="match status" value="1"/>
</dbReference>
<dbReference type="Pfam" id="PF01814">
    <property type="entry name" value="Hemerythrin"/>
    <property type="match status" value="1"/>
</dbReference>
<feature type="domain" description="Hemerythrin-like" evidence="2">
    <location>
        <begin position="58"/>
        <end position="188"/>
    </location>
</feature>
<sequence length="244" mass="28068">MKQKIDHFNEDTNTQRRDFVKKSLIITFSGAAGIRLLSGCKDNDEKEEGEGQEVSPPEDLMQEHGLLNRVLLIYDTCKTHLVNKTAFPKEALSNAANIIRTFVEDYHEKQEENYLFPRFQKANQLTDLVSVLLQQHQAGRRLTDQIIQLTKSQTVTDAENQQLIQLLTLFNTMYRPHEAREDTVLFPAFRKIVSKNEYDSLGEEFENNEHKLFGNDGFEAMVNKVAAIEKSLGIYELSQFTPQV</sequence>
<evidence type="ECO:0000259" key="2">
    <source>
        <dbReference type="Pfam" id="PF01814"/>
    </source>
</evidence>
<accession>A0A4U3KYF2</accession>
<dbReference type="CDD" id="cd12108">
    <property type="entry name" value="Hr-like"/>
    <property type="match status" value="1"/>
</dbReference>
<dbReference type="OrthoDB" id="2083283at2"/>
<feature type="region of interest" description="Disordered" evidence="1">
    <location>
        <begin position="39"/>
        <end position="59"/>
    </location>
</feature>
<reference evidence="3 4" key="1">
    <citation type="submission" date="2019-05" db="EMBL/GenBank/DDBJ databases">
        <title>Panacibacter sp. strain 17mud1-8 Genome sequencing and assembly.</title>
        <authorList>
            <person name="Chhetri G."/>
        </authorList>
    </citation>
    <scope>NUCLEOTIDE SEQUENCE [LARGE SCALE GENOMIC DNA]</scope>
    <source>
        <strain evidence="3 4">17mud1-8</strain>
    </source>
</reference>
<gene>
    <name evidence="3" type="ORF">FC093_18215</name>
</gene>
<evidence type="ECO:0000256" key="1">
    <source>
        <dbReference type="SAM" id="MobiDB-lite"/>
    </source>
</evidence>
<keyword evidence="4" id="KW-1185">Reference proteome</keyword>
<dbReference type="Proteomes" id="UP000305848">
    <property type="component" value="Unassembled WGS sequence"/>
</dbReference>
<protein>
    <submittedName>
        <fullName evidence="3">Hemerythrin domain-containing protein</fullName>
    </submittedName>
</protein>
<dbReference type="EMBL" id="SZQL01000016">
    <property type="protein sequence ID" value="TKK66186.1"/>
    <property type="molecule type" value="Genomic_DNA"/>
</dbReference>
<organism evidence="3 4">
    <name type="scientific">Ilyomonas limi</name>
    <dbReference type="NCBI Taxonomy" id="2575867"/>
    <lineage>
        <taxon>Bacteria</taxon>
        <taxon>Pseudomonadati</taxon>
        <taxon>Bacteroidota</taxon>
        <taxon>Chitinophagia</taxon>
        <taxon>Chitinophagales</taxon>
        <taxon>Chitinophagaceae</taxon>
        <taxon>Ilyomonas</taxon>
    </lineage>
</organism>
<proteinExistence type="predicted"/>
<dbReference type="RefSeq" id="WP_137263242.1">
    <property type="nucleotide sequence ID" value="NZ_SZQL01000016.1"/>
</dbReference>
<comment type="caution">
    <text evidence="3">The sequence shown here is derived from an EMBL/GenBank/DDBJ whole genome shotgun (WGS) entry which is preliminary data.</text>
</comment>
<dbReference type="InterPro" id="IPR012312">
    <property type="entry name" value="Hemerythrin-like"/>
</dbReference>
<name>A0A4U3KYF2_9BACT</name>
<dbReference type="GO" id="GO:0005886">
    <property type="term" value="C:plasma membrane"/>
    <property type="evidence" value="ECO:0007669"/>
    <property type="project" value="TreeGrafter"/>
</dbReference>
<evidence type="ECO:0000313" key="4">
    <source>
        <dbReference type="Proteomes" id="UP000305848"/>
    </source>
</evidence>
<dbReference type="PANTHER" id="PTHR39966">
    <property type="entry name" value="BLL2471 PROTEIN-RELATED"/>
    <property type="match status" value="1"/>
</dbReference>
<evidence type="ECO:0000313" key="3">
    <source>
        <dbReference type="EMBL" id="TKK66186.1"/>
    </source>
</evidence>
<dbReference type="PANTHER" id="PTHR39966:SF1">
    <property type="entry name" value="HEMERYTHRIN-LIKE DOMAIN-CONTAINING PROTEIN"/>
    <property type="match status" value="1"/>
</dbReference>